<feature type="domain" description="Beta-galactosidase galactose-binding" evidence="9">
    <location>
        <begin position="528"/>
        <end position="585"/>
    </location>
</feature>
<evidence type="ECO:0000259" key="8">
    <source>
        <dbReference type="Pfam" id="PF21317"/>
    </source>
</evidence>
<dbReference type="InterPro" id="IPR001944">
    <property type="entry name" value="Glycoside_Hdrlase_35"/>
</dbReference>
<feature type="domain" description="Beta-galactosidase 1-like first all-beta" evidence="8">
    <location>
        <begin position="400"/>
        <end position="511"/>
    </location>
</feature>
<dbReference type="Gene3D" id="3.20.20.80">
    <property type="entry name" value="Glycosidases"/>
    <property type="match status" value="1"/>
</dbReference>
<evidence type="ECO:0000256" key="1">
    <source>
        <dbReference type="ARBA" id="ARBA00009809"/>
    </source>
</evidence>
<evidence type="ECO:0000256" key="4">
    <source>
        <dbReference type="PIRSR" id="PIRSR006336-1"/>
    </source>
</evidence>
<dbReference type="InterPro" id="IPR031330">
    <property type="entry name" value="Gly_Hdrlase_35_cat"/>
</dbReference>
<evidence type="ECO:0000313" key="10">
    <source>
        <dbReference type="EMBL" id="SFS13655.1"/>
    </source>
</evidence>
<dbReference type="SUPFAM" id="SSF51445">
    <property type="entry name" value="(Trans)glycosidases"/>
    <property type="match status" value="1"/>
</dbReference>
<reference evidence="10 11" key="1">
    <citation type="submission" date="2016-10" db="EMBL/GenBank/DDBJ databases">
        <authorList>
            <person name="de Groot N.N."/>
        </authorList>
    </citation>
    <scope>NUCLEOTIDE SEQUENCE [LARGE SCALE GENOMIC DNA]</scope>
    <source>
        <strain evidence="10 11">DSM 21001</strain>
    </source>
</reference>
<dbReference type="EC" id="3.2.1.23" evidence="5"/>
<comment type="similarity">
    <text evidence="1 6">Belongs to the glycosyl hydrolase 35 family.</text>
</comment>
<feature type="domain" description="Glycoside hydrolase 35 catalytic" evidence="7">
    <location>
        <begin position="43"/>
        <end position="357"/>
    </location>
</feature>
<dbReference type="STRING" id="474950.SAMN05421771_2362"/>
<dbReference type="GO" id="GO:0004565">
    <property type="term" value="F:beta-galactosidase activity"/>
    <property type="evidence" value="ECO:0007669"/>
    <property type="project" value="UniProtKB-EC"/>
</dbReference>
<dbReference type="FunFam" id="3.20.20.80:FF:000115">
    <property type="entry name" value="Beta-galactosidase"/>
    <property type="match status" value="1"/>
</dbReference>
<dbReference type="Pfam" id="PF01301">
    <property type="entry name" value="Glyco_hydro_35"/>
    <property type="match status" value="1"/>
</dbReference>
<organism evidence="10 11">
    <name type="scientific">Granulicella pectinivorans</name>
    <dbReference type="NCBI Taxonomy" id="474950"/>
    <lineage>
        <taxon>Bacteria</taxon>
        <taxon>Pseudomonadati</taxon>
        <taxon>Acidobacteriota</taxon>
        <taxon>Terriglobia</taxon>
        <taxon>Terriglobales</taxon>
        <taxon>Acidobacteriaceae</taxon>
        <taxon>Granulicella</taxon>
    </lineage>
</organism>
<dbReference type="OrthoDB" id="9813184at2"/>
<dbReference type="InterPro" id="IPR019801">
    <property type="entry name" value="Glyco_hydro_35_CS"/>
</dbReference>
<evidence type="ECO:0000313" key="11">
    <source>
        <dbReference type="Proteomes" id="UP000199024"/>
    </source>
</evidence>
<evidence type="ECO:0000256" key="5">
    <source>
        <dbReference type="RuleBase" id="RU000675"/>
    </source>
</evidence>
<dbReference type="Gene3D" id="2.60.120.260">
    <property type="entry name" value="Galactose-binding domain-like"/>
    <property type="match status" value="2"/>
</dbReference>
<dbReference type="AlphaFoldDB" id="A0A1I6MD86"/>
<dbReference type="GO" id="GO:0005975">
    <property type="term" value="P:carbohydrate metabolic process"/>
    <property type="evidence" value="ECO:0007669"/>
    <property type="project" value="InterPro"/>
</dbReference>
<dbReference type="PIRSF" id="PIRSF006336">
    <property type="entry name" value="B-gal"/>
    <property type="match status" value="1"/>
</dbReference>
<proteinExistence type="inferred from homology"/>
<dbReference type="Pfam" id="PF21467">
    <property type="entry name" value="BetaGal_gal-bd"/>
    <property type="match status" value="1"/>
</dbReference>
<evidence type="ECO:0000256" key="6">
    <source>
        <dbReference type="RuleBase" id="RU003679"/>
    </source>
</evidence>
<accession>A0A1I6MD86</accession>
<dbReference type="PRINTS" id="PR00742">
    <property type="entry name" value="GLHYDRLASE35"/>
</dbReference>
<dbReference type="PANTHER" id="PTHR23421">
    <property type="entry name" value="BETA-GALACTOSIDASE RELATED"/>
    <property type="match status" value="1"/>
</dbReference>
<sequence>MFRIPISRRLVVGGALAVCFVSGVGGAQEVRPVGRFAVDGGRFLMDGNPYQIIAGDMHSVRVPRAYWRERLHAMKAMGLNTLTTYAFWNVHEPRPGVYDFSGQNDLAEYLREAQQEGLNVILRPGPYVCAEWELGGYPSWLLKDRSLVLRSNDPKYRAAVNRWFERLAKEIKPLLLKNGGPIIAIQVENEYGAFGDDKEYLEQLKDELIHVGLGDTVLFTSNQGPDLAKGSLPELPAVVNFGSGNAEKSLRMLKEFRPDGPQMVGEYWAGWFDKWGEEHHQTDGKREAAEFRSMLERGDSVSIYMFHGGSTFGWMNGADSHTGTDYHPDTSSYDYDAPLDEAGNPTYKYALLQQAIADVTHTRPAGLPPMTKRAVFPVAEKMLSASLWESLPKPVHSTVPLTFEDLDQNYGYVLYRTALKPGDGGKLVLGGLHDYAQVYVDRRLVGTLDRRLGNETLELPRVSAAATLDILVENTGRVNYSHAIRGERAGLTGEVTLDGKKPKEWENFSLEMKDVPQMPMRPLPCSGPCFYSVAMQTETPADTYLDTRHLHKGQMWVGEHNLGRFWSIGPQFALFTPGPWLKQGTTTLRFFDLMGDATEKVSTATEPIFGAVTHDRESQ</sequence>
<dbReference type="PROSITE" id="PS01182">
    <property type="entry name" value="GLYCOSYL_HYDROL_F35"/>
    <property type="match status" value="1"/>
</dbReference>
<comment type="catalytic activity">
    <reaction evidence="5">
        <text>Hydrolysis of terminal non-reducing beta-D-galactose residues in beta-D-galactosides.</text>
        <dbReference type="EC" id="3.2.1.23"/>
    </reaction>
</comment>
<evidence type="ECO:0000259" key="9">
    <source>
        <dbReference type="Pfam" id="PF21467"/>
    </source>
</evidence>
<dbReference type="InterPro" id="IPR048912">
    <property type="entry name" value="BetaGal1-like_ABD1"/>
</dbReference>
<feature type="active site" description="Proton donor" evidence="4">
    <location>
        <position position="190"/>
    </location>
</feature>
<dbReference type="Proteomes" id="UP000199024">
    <property type="component" value="Unassembled WGS sequence"/>
</dbReference>
<name>A0A1I6MD86_9BACT</name>
<evidence type="ECO:0000259" key="7">
    <source>
        <dbReference type="Pfam" id="PF01301"/>
    </source>
</evidence>
<evidence type="ECO:0000256" key="3">
    <source>
        <dbReference type="ARBA" id="ARBA00023295"/>
    </source>
</evidence>
<dbReference type="InterPro" id="IPR026283">
    <property type="entry name" value="B-gal_1-like"/>
</dbReference>
<dbReference type="InterPro" id="IPR017853">
    <property type="entry name" value="GH"/>
</dbReference>
<dbReference type="InterPro" id="IPR008979">
    <property type="entry name" value="Galactose-bd-like_sf"/>
</dbReference>
<feature type="active site" description="Nucleophile" evidence="4">
    <location>
        <position position="266"/>
    </location>
</feature>
<dbReference type="FunFam" id="2.60.120.260:FF:000049">
    <property type="entry name" value="Beta-galactosidase"/>
    <property type="match status" value="1"/>
</dbReference>
<protein>
    <recommendedName>
        <fullName evidence="5">Beta-galactosidase</fullName>
        <ecNumber evidence="5">3.2.1.23</ecNumber>
    </recommendedName>
</protein>
<dbReference type="Pfam" id="PF21317">
    <property type="entry name" value="BetaGal_ABD_1"/>
    <property type="match status" value="1"/>
</dbReference>
<keyword evidence="3 5" id="KW-0326">Glycosidase</keyword>
<dbReference type="SUPFAM" id="SSF49785">
    <property type="entry name" value="Galactose-binding domain-like"/>
    <property type="match status" value="1"/>
</dbReference>
<evidence type="ECO:0000256" key="2">
    <source>
        <dbReference type="ARBA" id="ARBA00022801"/>
    </source>
</evidence>
<keyword evidence="2 5" id="KW-0378">Hydrolase</keyword>
<keyword evidence="11" id="KW-1185">Reference proteome</keyword>
<gene>
    <name evidence="10" type="ORF">SAMN05421771_2362</name>
</gene>
<dbReference type="EMBL" id="FOZL01000001">
    <property type="protein sequence ID" value="SFS13655.1"/>
    <property type="molecule type" value="Genomic_DNA"/>
</dbReference>
<dbReference type="InterPro" id="IPR048913">
    <property type="entry name" value="BetaGal_gal-bd"/>
</dbReference>